<organism evidence="1 2">
    <name type="scientific">Popillia japonica</name>
    <name type="common">Japanese beetle</name>
    <dbReference type="NCBI Taxonomy" id="7064"/>
    <lineage>
        <taxon>Eukaryota</taxon>
        <taxon>Metazoa</taxon>
        <taxon>Ecdysozoa</taxon>
        <taxon>Arthropoda</taxon>
        <taxon>Hexapoda</taxon>
        <taxon>Insecta</taxon>
        <taxon>Pterygota</taxon>
        <taxon>Neoptera</taxon>
        <taxon>Endopterygota</taxon>
        <taxon>Coleoptera</taxon>
        <taxon>Polyphaga</taxon>
        <taxon>Scarabaeiformia</taxon>
        <taxon>Scarabaeidae</taxon>
        <taxon>Rutelinae</taxon>
        <taxon>Popillia</taxon>
    </lineage>
</organism>
<gene>
    <name evidence="1" type="ORF">QE152_g19237</name>
</gene>
<sequence>MKLQFTFKVVASPKDEKTNVLAITSIMTEDGKRYVLPEDAMYVSAHKELQKVNTFNKVKASLKRRHDKISAWFILTDDLEKTYIDEAGNLEFEDRILQEMDNEKNDDIENPSLARILEKLEASQKKEGKNLKHIADKLIVEKFNRKIGKKNLKTKETKQEWRYKNEEKKPCKTCENLNKGARYHPEDKCWFKTKPNITKERPEDKCWFKTKPNITKERPKTMGNNAVIQVYK</sequence>
<evidence type="ECO:0000313" key="1">
    <source>
        <dbReference type="EMBL" id="KAK9723440.1"/>
    </source>
</evidence>
<dbReference type="AlphaFoldDB" id="A0AAW1KS07"/>
<reference evidence="1 2" key="1">
    <citation type="journal article" date="2024" name="BMC Genomics">
        <title>De novo assembly and annotation of Popillia japonica's genome with initial clues to its potential as an invasive pest.</title>
        <authorList>
            <person name="Cucini C."/>
            <person name="Boschi S."/>
            <person name="Funari R."/>
            <person name="Cardaioli E."/>
            <person name="Iannotti N."/>
            <person name="Marturano G."/>
            <person name="Paoli F."/>
            <person name="Bruttini M."/>
            <person name="Carapelli A."/>
            <person name="Frati F."/>
            <person name="Nardi F."/>
        </authorList>
    </citation>
    <scope>NUCLEOTIDE SEQUENCE [LARGE SCALE GENOMIC DNA]</scope>
    <source>
        <strain evidence="1">DMR45628</strain>
    </source>
</reference>
<protein>
    <submittedName>
        <fullName evidence="1">Uncharacterized protein</fullName>
    </submittedName>
</protein>
<keyword evidence="2" id="KW-1185">Reference proteome</keyword>
<dbReference type="Proteomes" id="UP001458880">
    <property type="component" value="Unassembled WGS sequence"/>
</dbReference>
<evidence type="ECO:0000313" key="2">
    <source>
        <dbReference type="Proteomes" id="UP001458880"/>
    </source>
</evidence>
<dbReference type="EMBL" id="JASPKY010000180">
    <property type="protein sequence ID" value="KAK9723440.1"/>
    <property type="molecule type" value="Genomic_DNA"/>
</dbReference>
<name>A0AAW1KS07_POPJA</name>
<comment type="caution">
    <text evidence="1">The sequence shown here is derived from an EMBL/GenBank/DDBJ whole genome shotgun (WGS) entry which is preliminary data.</text>
</comment>
<accession>A0AAW1KS07</accession>
<proteinExistence type="predicted"/>